<dbReference type="AlphaFoldDB" id="A0AAV4TG21"/>
<gene>
    <name evidence="1" type="ORF">CEXT_207811</name>
</gene>
<evidence type="ECO:0000313" key="1">
    <source>
        <dbReference type="EMBL" id="GIY45538.1"/>
    </source>
</evidence>
<evidence type="ECO:0000313" key="2">
    <source>
        <dbReference type="Proteomes" id="UP001054945"/>
    </source>
</evidence>
<dbReference type="EMBL" id="BPLR01011283">
    <property type="protein sequence ID" value="GIY45538.1"/>
    <property type="molecule type" value="Genomic_DNA"/>
</dbReference>
<protein>
    <submittedName>
        <fullName evidence="1">Uncharacterized protein</fullName>
    </submittedName>
</protein>
<proteinExistence type="predicted"/>
<reference evidence="1 2" key="1">
    <citation type="submission" date="2021-06" db="EMBL/GenBank/DDBJ databases">
        <title>Caerostris extrusa draft genome.</title>
        <authorList>
            <person name="Kono N."/>
            <person name="Arakawa K."/>
        </authorList>
    </citation>
    <scope>NUCLEOTIDE SEQUENCE [LARGE SCALE GENOMIC DNA]</scope>
</reference>
<keyword evidence="2" id="KW-1185">Reference proteome</keyword>
<name>A0AAV4TG21_CAEEX</name>
<organism evidence="1 2">
    <name type="scientific">Caerostris extrusa</name>
    <name type="common">Bark spider</name>
    <name type="synonym">Caerostris bankana</name>
    <dbReference type="NCBI Taxonomy" id="172846"/>
    <lineage>
        <taxon>Eukaryota</taxon>
        <taxon>Metazoa</taxon>
        <taxon>Ecdysozoa</taxon>
        <taxon>Arthropoda</taxon>
        <taxon>Chelicerata</taxon>
        <taxon>Arachnida</taxon>
        <taxon>Araneae</taxon>
        <taxon>Araneomorphae</taxon>
        <taxon>Entelegynae</taxon>
        <taxon>Araneoidea</taxon>
        <taxon>Araneidae</taxon>
        <taxon>Caerostris</taxon>
    </lineage>
</organism>
<accession>A0AAV4TG21</accession>
<sequence>MRFRMANVFQKDFEAELIAAASRLDISAIRALPALFSLAKPLFSSHLLTTRCPASPSYLNGIRLPAKTNSAQPRQEVKANPEVRAVRTNGFPYPMKKFESQK</sequence>
<dbReference type="Proteomes" id="UP001054945">
    <property type="component" value="Unassembled WGS sequence"/>
</dbReference>
<comment type="caution">
    <text evidence="1">The sequence shown here is derived from an EMBL/GenBank/DDBJ whole genome shotgun (WGS) entry which is preliminary data.</text>
</comment>